<feature type="binding site" evidence="7">
    <location>
        <position position="327"/>
    </location>
    <ligand>
        <name>ATP</name>
        <dbReference type="ChEBI" id="CHEBI:30616"/>
    </ligand>
</feature>
<proteinExistence type="inferred from homology"/>
<protein>
    <submittedName>
        <fullName evidence="11">Protein kinase protein rad53</fullName>
        <ecNumber evidence="11">2.7.11.1</ecNumber>
    </submittedName>
</protein>
<evidence type="ECO:0000256" key="2">
    <source>
        <dbReference type="ARBA" id="ARBA00022527"/>
    </source>
</evidence>
<dbReference type="SMART" id="SM00220">
    <property type="entry name" value="S_TKc"/>
    <property type="match status" value="1"/>
</dbReference>
<keyword evidence="12" id="KW-1185">Reference proteome</keyword>
<dbReference type="CDD" id="cd00060">
    <property type="entry name" value="FHA"/>
    <property type="match status" value="1"/>
</dbReference>
<dbReference type="PROSITE" id="PS50011">
    <property type="entry name" value="PROTEIN_KINASE_DOM"/>
    <property type="match status" value="1"/>
</dbReference>
<evidence type="ECO:0000256" key="4">
    <source>
        <dbReference type="ARBA" id="ARBA00022741"/>
    </source>
</evidence>
<dbReference type="PANTHER" id="PTHR24350">
    <property type="entry name" value="SERINE/THREONINE-PROTEIN KINASE IAL-RELATED"/>
    <property type="match status" value="1"/>
</dbReference>
<feature type="compositionally biased region" description="Pro residues" evidence="8">
    <location>
        <begin position="943"/>
        <end position="955"/>
    </location>
</feature>
<dbReference type="GO" id="GO:0004674">
    <property type="term" value="F:protein serine/threonine kinase activity"/>
    <property type="evidence" value="ECO:0007669"/>
    <property type="project" value="UniProtKB-EC"/>
</dbReference>
<organism evidence="11 12">
    <name type="scientific">Cryomyces antarcticus</name>
    <dbReference type="NCBI Taxonomy" id="329879"/>
    <lineage>
        <taxon>Eukaryota</taxon>
        <taxon>Fungi</taxon>
        <taxon>Dikarya</taxon>
        <taxon>Ascomycota</taxon>
        <taxon>Pezizomycotina</taxon>
        <taxon>Dothideomycetes</taxon>
        <taxon>Dothideomycetes incertae sedis</taxon>
        <taxon>Cryomyces</taxon>
    </lineage>
</organism>
<dbReference type="SUPFAM" id="SSF56112">
    <property type="entry name" value="Protein kinase-like (PK-like)"/>
    <property type="match status" value="1"/>
</dbReference>
<feature type="region of interest" description="Disordered" evidence="8">
    <location>
        <begin position="659"/>
        <end position="679"/>
    </location>
</feature>
<dbReference type="Pfam" id="PF00498">
    <property type="entry name" value="FHA"/>
    <property type="match status" value="1"/>
</dbReference>
<feature type="domain" description="Protein kinase" evidence="10">
    <location>
        <begin position="298"/>
        <end position="583"/>
    </location>
</feature>
<feature type="compositionally biased region" description="Basic and acidic residues" evidence="8">
    <location>
        <begin position="620"/>
        <end position="634"/>
    </location>
</feature>
<comment type="caution">
    <text evidence="11">The sequence shown here is derived from an EMBL/GenBank/DDBJ whole genome shotgun (WGS) entry which is preliminary data.</text>
</comment>
<dbReference type="PROSITE" id="PS00107">
    <property type="entry name" value="PROTEIN_KINASE_ATP"/>
    <property type="match status" value="1"/>
</dbReference>
<evidence type="ECO:0000256" key="8">
    <source>
        <dbReference type="SAM" id="MobiDB-lite"/>
    </source>
</evidence>
<dbReference type="InterPro" id="IPR011009">
    <property type="entry name" value="Kinase-like_dom_sf"/>
</dbReference>
<sequence length="1118" mass="124097">MAGLLSTESPTLNDKTDDESTQPATQYVVDPRRMGRNSSGLSASDISDVLCILHPCSIGAFRVVARTAERSPQHVLQNNGFRSHEGCLDPGVLEEAETFLLGSSNARQARDLALRFSSRTVNPALGFVFGRSPVICDIVLDVDTVKRVSNMHFRIFVNKLGVVMLQDMSTNGTLVDETHLREKGNTKPTTRMLTAGSMIQILSPVDDEVIKFILRIPSREGFVDEYTLKFQQYMRHVAMAEAWEDAARQGLPMPAQNNGGLDQAMAPFAGVPPARTISIKPLLPHDSWGMKWNGGDTYNVVGHLGKGAFATVYRLATKSDGHYFAAKELEKRRFMKNGILDRKLDNEMQIMKGLRHPNIVQYIDYHDVGNHLYIIMEYVPCGDLQGYLQNNGVLPEHLAKTMARQIFESMAYLHQKKITHRDIKPDNILIACEDPFSVKLSDFGLSKVVKNEETFLKTFCGTLLYCAPEVFPHYEAHIASKGTKRRRCSNTPQTKFHSYSQSVDIWSFAAVLWFSLCNKPPFEGVADNTGRGMFDKIMRTPLDTTPLQQLGISANAIDLLVAMLNTDPSLRPSEVQCLQHPWLADVSVPREMEFETDLDAIPEEDEDEEEEIELDVSHLSIHDGARQSEVRDSDEASFDSGDFGSGDFDYFDPRQFKRVKASPSNPRDQAAMVSSPEVSYHPTPFLHRTETRLVSVSQRPQPNRLFGEIGQSAFQSSGVFGAHTNYALATSNRDLRDPSTSADTSARDTDEPYSIANTSLVNDMPEQYHDQHQNISDHPVEGATGQTTGDGAVAANSLLGAESLVRELNMESPRSANSPAADPDEPRTPRTPEPPQNPSIGQADGGAEEQHNHPEDITPKQPVFNRSLPLPSSFYYNTNDRNMHNLEYATKISDNDFITAPELTTSDHPSLPATTNASASPLNRSSDDTTNSPEAISEDAIASPPPSQFLRPPPRLGKLTSTADSFTPITLKLEERITSWGRDPANTLIFPDRLNTRVPKRGICLWFYAKGIERAEAEGRDWTKMDGLHTIVSTESSLGIRVNGVKLKKGVDGTLYGRVYTGDEVTVFDGPAGRCLKFTCEFFHGEAAKRRAKGGPRFEVMMEDKQRRRSMPKVGDQA</sequence>
<feature type="compositionally biased region" description="Polar residues" evidence="8">
    <location>
        <begin position="1"/>
        <end position="13"/>
    </location>
</feature>
<name>A0ABR0KUK0_9PEZI</name>
<evidence type="ECO:0000256" key="7">
    <source>
        <dbReference type="PROSITE-ProRule" id="PRU10141"/>
    </source>
</evidence>
<feature type="region of interest" description="Disordered" evidence="8">
    <location>
        <begin position="731"/>
        <end position="752"/>
    </location>
</feature>
<keyword evidence="5 11" id="KW-0418">Kinase</keyword>
<dbReference type="Gene3D" id="2.60.200.20">
    <property type="match status" value="1"/>
</dbReference>
<comment type="similarity">
    <text evidence="1">Belongs to the protein kinase superfamily. CAMK Ser/Thr protein kinase family. CHEK2 subfamily.</text>
</comment>
<dbReference type="Gene3D" id="1.10.510.10">
    <property type="entry name" value="Transferase(Phosphotransferase) domain 1"/>
    <property type="match status" value="1"/>
</dbReference>
<feature type="compositionally biased region" description="Polar residues" evidence="8">
    <location>
        <begin position="731"/>
        <end position="744"/>
    </location>
</feature>
<dbReference type="PROSITE" id="PS00108">
    <property type="entry name" value="PROTEIN_KINASE_ST"/>
    <property type="match status" value="1"/>
</dbReference>
<dbReference type="SMART" id="SM00240">
    <property type="entry name" value="FHA"/>
    <property type="match status" value="1"/>
</dbReference>
<dbReference type="PROSITE" id="PS50006">
    <property type="entry name" value="FHA_DOMAIN"/>
    <property type="match status" value="1"/>
</dbReference>
<evidence type="ECO:0000256" key="5">
    <source>
        <dbReference type="ARBA" id="ARBA00022777"/>
    </source>
</evidence>
<feature type="region of interest" description="Disordered" evidence="8">
    <location>
        <begin position="1"/>
        <end position="26"/>
    </location>
</feature>
<evidence type="ECO:0000256" key="3">
    <source>
        <dbReference type="ARBA" id="ARBA00022679"/>
    </source>
</evidence>
<keyword evidence="2" id="KW-0723">Serine/threonine-protein kinase</keyword>
<dbReference type="InterPro" id="IPR017441">
    <property type="entry name" value="Protein_kinase_ATP_BS"/>
</dbReference>
<evidence type="ECO:0000313" key="11">
    <source>
        <dbReference type="EMBL" id="KAK5131663.1"/>
    </source>
</evidence>
<feature type="domain" description="FHA" evidence="9">
    <location>
        <begin position="127"/>
        <end position="180"/>
    </location>
</feature>
<feature type="region of interest" description="Disordered" evidence="8">
    <location>
        <begin position="810"/>
        <end position="866"/>
    </location>
</feature>
<evidence type="ECO:0000256" key="6">
    <source>
        <dbReference type="ARBA" id="ARBA00022840"/>
    </source>
</evidence>
<feature type="region of interest" description="Disordered" evidence="8">
    <location>
        <begin position="601"/>
        <end position="644"/>
    </location>
</feature>
<dbReference type="InterPro" id="IPR000719">
    <property type="entry name" value="Prot_kinase_dom"/>
</dbReference>
<keyword evidence="6 7" id="KW-0067">ATP-binding</keyword>
<dbReference type="InterPro" id="IPR008984">
    <property type="entry name" value="SMAD_FHA_dom_sf"/>
</dbReference>
<feature type="compositionally biased region" description="Acidic residues" evidence="8">
    <location>
        <begin position="601"/>
        <end position="614"/>
    </location>
</feature>
<dbReference type="SUPFAM" id="SSF49879">
    <property type="entry name" value="SMAD/FHA domain"/>
    <property type="match status" value="1"/>
</dbReference>
<dbReference type="InterPro" id="IPR000253">
    <property type="entry name" value="FHA_dom"/>
</dbReference>
<feature type="compositionally biased region" description="Polar residues" evidence="8">
    <location>
        <begin position="902"/>
        <end position="934"/>
    </location>
</feature>
<dbReference type="InterPro" id="IPR030616">
    <property type="entry name" value="Aur-like"/>
</dbReference>
<dbReference type="Proteomes" id="UP001357485">
    <property type="component" value="Unassembled WGS sequence"/>
</dbReference>
<evidence type="ECO:0000259" key="10">
    <source>
        <dbReference type="PROSITE" id="PS50011"/>
    </source>
</evidence>
<dbReference type="InterPro" id="IPR008271">
    <property type="entry name" value="Ser/Thr_kinase_AS"/>
</dbReference>
<evidence type="ECO:0000313" key="12">
    <source>
        <dbReference type="Proteomes" id="UP001357485"/>
    </source>
</evidence>
<accession>A0ABR0KUK0</accession>
<dbReference type="EMBL" id="JAVRRA010024632">
    <property type="protein sequence ID" value="KAK5131663.1"/>
    <property type="molecule type" value="Genomic_DNA"/>
</dbReference>
<dbReference type="EC" id="2.7.11.1" evidence="11"/>
<keyword evidence="3 11" id="KW-0808">Transferase</keyword>
<evidence type="ECO:0000256" key="1">
    <source>
        <dbReference type="ARBA" id="ARBA00005575"/>
    </source>
</evidence>
<reference evidence="11 12" key="1">
    <citation type="submission" date="2023-08" db="EMBL/GenBank/DDBJ databases">
        <title>Black Yeasts Isolated from many extreme environments.</title>
        <authorList>
            <person name="Coleine C."/>
            <person name="Stajich J.E."/>
            <person name="Selbmann L."/>
        </authorList>
    </citation>
    <scope>NUCLEOTIDE SEQUENCE [LARGE SCALE GENOMIC DNA]</scope>
    <source>
        <strain evidence="11 12">CCFEE 536</strain>
    </source>
</reference>
<gene>
    <name evidence="11" type="primary">RAD53_1</name>
    <name evidence="11" type="ORF">LTR16_000546</name>
</gene>
<feature type="region of interest" description="Disordered" evidence="8">
    <location>
        <begin position="900"/>
        <end position="961"/>
    </location>
</feature>
<feature type="compositionally biased region" description="Basic and acidic residues" evidence="8">
    <location>
        <begin position="848"/>
        <end position="858"/>
    </location>
</feature>
<dbReference type="Pfam" id="PF00069">
    <property type="entry name" value="Pkinase"/>
    <property type="match status" value="1"/>
</dbReference>
<evidence type="ECO:0000259" key="9">
    <source>
        <dbReference type="PROSITE" id="PS50006"/>
    </source>
</evidence>
<keyword evidence="4 7" id="KW-0547">Nucleotide-binding</keyword>